<keyword evidence="2" id="KW-1133">Transmembrane helix</keyword>
<reference evidence="3" key="2">
    <citation type="journal article" date="2014" name="BMC Genomics">
        <title>A genomic perspective to assessing quality of mass-reared SIT flies used in Mediterranean fruit fly (Ceratitis capitata) eradication in California.</title>
        <authorList>
            <person name="Calla B."/>
            <person name="Hall B."/>
            <person name="Hou S."/>
            <person name="Geib S.M."/>
        </authorList>
    </citation>
    <scope>NUCLEOTIDE SEQUENCE</scope>
</reference>
<feature type="region of interest" description="Disordered" evidence="1">
    <location>
        <begin position="564"/>
        <end position="584"/>
    </location>
</feature>
<organism evidence="3">
    <name type="scientific">Ceratitis capitata</name>
    <name type="common">Mediterranean fruit fly</name>
    <name type="synonym">Tephritis capitata</name>
    <dbReference type="NCBI Taxonomy" id="7213"/>
    <lineage>
        <taxon>Eukaryota</taxon>
        <taxon>Metazoa</taxon>
        <taxon>Ecdysozoa</taxon>
        <taxon>Arthropoda</taxon>
        <taxon>Hexapoda</taxon>
        <taxon>Insecta</taxon>
        <taxon>Pterygota</taxon>
        <taxon>Neoptera</taxon>
        <taxon>Endopterygota</taxon>
        <taxon>Diptera</taxon>
        <taxon>Brachycera</taxon>
        <taxon>Muscomorpha</taxon>
        <taxon>Tephritoidea</taxon>
        <taxon>Tephritidae</taxon>
        <taxon>Ceratitis</taxon>
        <taxon>Ceratitis</taxon>
    </lineage>
</organism>
<feature type="transmembrane region" description="Helical" evidence="2">
    <location>
        <begin position="343"/>
        <end position="367"/>
    </location>
</feature>
<feature type="region of interest" description="Disordered" evidence="1">
    <location>
        <begin position="218"/>
        <end position="274"/>
    </location>
</feature>
<dbReference type="Pfam" id="PF07690">
    <property type="entry name" value="MFS_1"/>
    <property type="match status" value="1"/>
</dbReference>
<dbReference type="PANTHER" id="PTHR11360">
    <property type="entry name" value="MONOCARBOXYLATE TRANSPORTER"/>
    <property type="match status" value="1"/>
</dbReference>
<dbReference type="PANTHER" id="PTHR11360:SF286">
    <property type="entry name" value="GH22266P"/>
    <property type="match status" value="1"/>
</dbReference>
<reference evidence="3" key="1">
    <citation type="submission" date="2013-07" db="EMBL/GenBank/DDBJ databases">
        <authorList>
            <person name="Geib S."/>
        </authorList>
    </citation>
    <scope>NUCLEOTIDE SEQUENCE</scope>
</reference>
<dbReference type="InterPro" id="IPR036259">
    <property type="entry name" value="MFS_trans_sf"/>
</dbReference>
<feature type="compositionally biased region" description="Low complexity" evidence="1">
    <location>
        <begin position="258"/>
        <end position="274"/>
    </location>
</feature>
<feature type="transmembrane region" description="Helical" evidence="2">
    <location>
        <begin position="467"/>
        <end position="485"/>
    </location>
</feature>
<dbReference type="InterPro" id="IPR011701">
    <property type="entry name" value="MFS"/>
</dbReference>
<keyword evidence="2" id="KW-0472">Membrane</keyword>
<dbReference type="GO" id="GO:0008028">
    <property type="term" value="F:monocarboxylic acid transmembrane transporter activity"/>
    <property type="evidence" value="ECO:0007669"/>
    <property type="project" value="TreeGrafter"/>
</dbReference>
<protein>
    <submittedName>
        <fullName evidence="3">Monocarboxylate transporter 14</fullName>
    </submittedName>
</protein>
<feature type="region of interest" description="Disordered" evidence="1">
    <location>
        <begin position="36"/>
        <end position="61"/>
    </location>
</feature>
<evidence type="ECO:0000256" key="2">
    <source>
        <dbReference type="SAM" id="Phobius"/>
    </source>
</evidence>
<feature type="transmembrane region" description="Helical" evidence="2">
    <location>
        <begin position="704"/>
        <end position="722"/>
    </location>
</feature>
<accession>W8CCL1</accession>
<feature type="compositionally biased region" description="Low complexity" evidence="1">
    <location>
        <begin position="39"/>
        <end position="59"/>
    </location>
</feature>
<feature type="transmembrane region" description="Helical" evidence="2">
    <location>
        <begin position="433"/>
        <end position="455"/>
    </location>
</feature>
<feature type="transmembrane region" description="Helical" evidence="2">
    <location>
        <begin position="790"/>
        <end position="815"/>
    </location>
</feature>
<feature type="transmembrane region" description="Helical" evidence="2">
    <location>
        <begin position="857"/>
        <end position="876"/>
    </location>
</feature>
<feature type="transmembrane region" description="Helical" evidence="2">
    <location>
        <begin position="399"/>
        <end position="426"/>
    </location>
</feature>
<dbReference type="OrthoDB" id="6509908at2759"/>
<dbReference type="EMBL" id="GAMC01003506">
    <property type="protein sequence ID" value="JAC03050.1"/>
    <property type="molecule type" value="mRNA"/>
</dbReference>
<sequence length="902" mass="99706">MRKSKRAVEPPEHDVTPYYSLESISAPTRRDTVYFSADSTTTRTSTRHMSTATRSRSTRPANTAEFGAQTTASIREVKVSGTDFAMQTTPSLEGKEAKATPVVESSKELRQPVLTVDRGTGDEDSISQIYLSGLSAGETPSSASAAHYYDKETDNEMVARVKKLTKLRNLIPHTPSLDSSNLFIRREVASQDENQRSYDEASLESQAYKQFMFSPSGSLTYGGDEPNGNNNTVRLTGDLRQPNEPHEMEAQESDAEVAESPATAPPAGSASSSLSSEPYLQSAFATNLQLGDGFLYMVIPPDGGYGWFIMVISFFCQVIVDGIIFSVGILLPHMARGLGETQTTIVLVASVQVGCYFLAGSVASAFINKYGFRVVALLGGICSIVFIMIGTFSNNLAMLIFFYSVLGGTSLSLIWVSSQLIIGYYFERYRPIANGLSCSGAGAGILIFSFMNAQICPDIGWRNTSRIYTALLLLILLMGITFIEVTPTRIATVKRDESSSSSSEDNSSAPFNEVRYSRFQESISIKTTSIDRGLEQMLEVYEPKKMHHIERMCPCCCRKKRLTRSRTPDEQTDTGDGALEGDAEDLQQPRRYLVRVDPIEREDLFYTGAAEYDSDGAVKTRRTANHLISFKSERAKTVKYSLSVVRSQRQYPDAKRRTIAELRNRHKNPYLVFISPRNWMPAKLLNAFARLFDMNMLKIIEFRILLLSAFFFTMGFNIPFVYSKIRAEVDPFNASLISPTIGLSNLIFRIASGFAANKYRSQTTYMCGGGIVFGGIATLVSAFYGEDVVWFQYTYAACYGVAPAFFSTLRAIIYVRTLGLERLTNAFGLTGLGMGLGVFLGTTTAAILNGLTHRYNAAFAFSGVCLITSGVLKVILPSFIRYRARLMLEQEAKGQTENKVNK</sequence>
<dbReference type="Gene3D" id="1.20.1250.20">
    <property type="entry name" value="MFS general substrate transporter like domains"/>
    <property type="match status" value="2"/>
</dbReference>
<feature type="transmembrane region" description="Helical" evidence="2">
    <location>
        <begin position="763"/>
        <end position="784"/>
    </location>
</feature>
<keyword evidence="2" id="KW-0812">Transmembrane</keyword>
<gene>
    <name evidence="3" type="primary">MOT14</name>
</gene>
<proteinExistence type="evidence at transcript level"/>
<feature type="transmembrane region" description="Helical" evidence="2">
    <location>
        <begin position="305"/>
        <end position="331"/>
    </location>
</feature>
<feature type="transmembrane region" description="Helical" evidence="2">
    <location>
        <begin position="734"/>
        <end position="751"/>
    </location>
</feature>
<feature type="transmembrane region" description="Helical" evidence="2">
    <location>
        <begin position="827"/>
        <end position="851"/>
    </location>
</feature>
<dbReference type="InterPro" id="IPR050327">
    <property type="entry name" value="Proton-linked_MCT"/>
</dbReference>
<dbReference type="AlphaFoldDB" id="W8CCL1"/>
<dbReference type="SUPFAM" id="SSF103473">
    <property type="entry name" value="MFS general substrate transporter"/>
    <property type="match status" value="1"/>
</dbReference>
<evidence type="ECO:0000313" key="3">
    <source>
        <dbReference type="EMBL" id="JAC03050.1"/>
    </source>
</evidence>
<feature type="transmembrane region" description="Helical" evidence="2">
    <location>
        <begin position="374"/>
        <end position="393"/>
    </location>
</feature>
<evidence type="ECO:0000256" key="1">
    <source>
        <dbReference type="SAM" id="MobiDB-lite"/>
    </source>
</evidence>
<name>W8CCL1_CERCA</name>